<dbReference type="Pfam" id="PF00589">
    <property type="entry name" value="Phage_integrase"/>
    <property type="match status" value="1"/>
</dbReference>
<dbReference type="AlphaFoldDB" id="A0A239KG23"/>
<accession>A0A239KG23</accession>
<sequence length="414" mass="47247">MNNTFSILFWLLNSRISKKTGEAPIMARITVNGKRAELATGKKVMPEKWNVNAGKVRGNSEEARVINYHLSKMEVKLQKIYDKLVEDDQYISSSTLKNLFLGKTNKQHSLLKLFRYHNDSIEKQVGKEYSSGTLERYKTAYRHVESFVKDHYGREDFALKDLNYTFVNDYELYLKSTKGIGHNTTMKYIRQMKKIIILAIKNEWLDRDPFARFEITTKEVKKGYLNKEELSELYSKEFGAERLEHVRDAFLFCCYTGLSYSDVKKLTPDNISKGMDGECWIFVDRTKTGSSSNVPLLPIPAEIIKKYETHPIVLNTGCLLPIISNQRVNAYLKEIATICGIKKNVTFHMARHTFATTVTLSNGVAIESVGSMLGHKNLKTTQIYAKVVQEKVSEDMKALKNKLGASGFGKAVNQ</sequence>
<name>A0A239KG23_EKHLU</name>
<dbReference type="CDD" id="cd01185">
    <property type="entry name" value="INTN1_C_like"/>
    <property type="match status" value="1"/>
</dbReference>
<dbReference type="PANTHER" id="PTHR30349:SF64">
    <property type="entry name" value="PROPHAGE INTEGRASE INTD-RELATED"/>
    <property type="match status" value="1"/>
</dbReference>
<dbReference type="PROSITE" id="PS51898">
    <property type="entry name" value="TYR_RECOMBINASE"/>
    <property type="match status" value="1"/>
</dbReference>
<dbReference type="InterPro" id="IPR025269">
    <property type="entry name" value="SAM-like_dom"/>
</dbReference>
<evidence type="ECO:0000259" key="4">
    <source>
        <dbReference type="PROSITE" id="PS51898"/>
    </source>
</evidence>
<comment type="similarity">
    <text evidence="1">Belongs to the 'phage' integrase family.</text>
</comment>
<dbReference type="InterPro" id="IPR002104">
    <property type="entry name" value="Integrase_catalytic"/>
</dbReference>
<evidence type="ECO:0000256" key="2">
    <source>
        <dbReference type="ARBA" id="ARBA00023125"/>
    </source>
</evidence>
<keyword evidence="2" id="KW-0238">DNA-binding</keyword>
<dbReference type="EMBL" id="FZPD01000004">
    <property type="protein sequence ID" value="SNT17277.1"/>
    <property type="molecule type" value="Genomic_DNA"/>
</dbReference>
<protein>
    <submittedName>
        <fullName evidence="5">Site-specific recombinase XerD</fullName>
    </submittedName>
</protein>
<dbReference type="PANTHER" id="PTHR30349">
    <property type="entry name" value="PHAGE INTEGRASE-RELATED"/>
    <property type="match status" value="1"/>
</dbReference>
<dbReference type="InterPro" id="IPR050090">
    <property type="entry name" value="Tyrosine_recombinase_XerCD"/>
</dbReference>
<dbReference type="InterPro" id="IPR010998">
    <property type="entry name" value="Integrase_recombinase_N"/>
</dbReference>
<evidence type="ECO:0000256" key="1">
    <source>
        <dbReference type="ARBA" id="ARBA00008857"/>
    </source>
</evidence>
<dbReference type="Pfam" id="PF17293">
    <property type="entry name" value="Arm-DNA-bind_5"/>
    <property type="match status" value="1"/>
</dbReference>
<dbReference type="RefSeq" id="WP_089357339.1">
    <property type="nucleotide sequence ID" value="NZ_FZPD01000004.1"/>
</dbReference>
<dbReference type="Gene3D" id="1.10.443.10">
    <property type="entry name" value="Intergrase catalytic core"/>
    <property type="match status" value="1"/>
</dbReference>
<dbReference type="OrthoDB" id="1098628at2"/>
<feature type="domain" description="Tyr recombinase" evidence="4">
    <location>
        <begin position="220"/>
        <end position="401"/>
    </location>
</feature>
<organism evidence="5 6">
    <name type="scientific">Ekhidna lutea</name>
    <dbReference type="NCBI Taxonomy" id="447679"/>
    <lineage>
        <taxon>Bacteria</taxon>
        <taxon>Pseudomonadati</taxon>
        <taxon>Bacteroidota</taxon>
        <taxon>Cytophagia</taxon>
        <taxon>Cytophagales</taxon>
        <taxon>Reichenbachiellaceae</taxon>
        <taxon>Ekhidna</taxon>
    </lineage>
</organism>
<dbReference type="GO" id="GO:0006310">
    <property type="term" value="P:DNA recombination"/>
    <property type="evidence" value="ECO:0007669"/>
    <property type="project" value="UniProtKB-KW"/>
</dbReference>
<dbReference type="Proteomes" id="UP000198393">
    <property type="component" value="Unassembled WGS sequence"/>
</dbReference>
<keyword evidence="3" id="KW-0233">DNA recombination</keyword>
<dbReference type="Gene3D" id="1.10.150.130">
    <property type="match status" value="1"/>
</dbReference>
<evidence type="ECO:0000313" key="5">
    <source>
        <dbReference type="EMBL" id="SNT17277.1"/>
    </source>
</evidence>
<evidence type="ECO:0000256" key="3">
    <source>
        <dbReference type="ARBA" id="ARBA00023172"/>
    </source>
</evidence>
<evidence type="ECO:0000313" key="6">
    <source>
        <dbReference type="Proteomes" id="UP000198393"/>
    </source>
</evidence>
<reference evidence="5 6" key="1">
    <citation type="submission" date="2017-06" db="EMBL/GenBank/DDBJ databases">
        <authorList>
            <person name="Kim H.J."/>
            <person name="Triplett B.A."/>
        </authorList>
    </citation>
    <scope>NUCLEOTIDE SEQUENCE [LARGE SCALE GENOMIC DNA]</scope>
    <source>
        <strain evidence="5 6">DSM 19307</strain>
    </source>
</reference>
<dbReference type="InterPro" id="IPR011010">
    <property type="entry name" value="DNA_brk_join_enz"/>
</dbReference>
<dbReference type="SUPFAM" id="SSF56349">
    <property type="entry name" value="DNA breaking-rejoining enzymes"/>
    <property type="match status" value="1"/>
</dbReference>
<dbReference type="InterPro" id="IPR013762">
    <property type="entry name" value="Integrase-like_cat_sf"/>
</dbReference>
<proteinExistence type="inferred from homology"/>
<dbReference type="InterPro" id="IPR035386">
    <property type="entry name" value="Arm-DNA-bind_5"/>
</dbReference>
<dbReference type="GO" id="GO:0015074">
    <property type="term" value="P:DNA integration"/>
    <property type="evidence" value="ECO:0007669"/>
    <property type="project" value="InterPro"/>
</dbReference>
<keyword evidence="6" id="KW-1185">Reference proteome</keyword>
<dbReference type="GO" id="GO:0003677">
    <property type="term" value="F:DNA binding"/>
    <property type="evidence" value="ECO:0007669"/>
    <property type="project" value="UniProtKB-KW"/>
</dbReference>
<dbReference type="Pfam" id="PF13102">
    <property type="entry name" value="Phage_int_SAM_5"/>
    <property type="match status" value="1"/>
</dbReference>
<gene>
    <name evidence="5" type="ORF">SAMN05421640_2649</name>
</gene>